<feature type="compositionally biased region" description="Basic and acidic residues" evidence="1">
    <location>
        <begin position="28"/>
        <end position="44"/>
    </location>
</feature>
<comment type="caution">
    <text evidence="2">The sequence shown here is derived from an EMBL/GenBank/DDBJ whole genome shotgun (WGS) entry which is preliminary data.</text>
</comment>
<name>A0AAE1DP68_9GAST</name>
<sequence>MLSSFVKRTESNEGELDVAAASPGLEQKGMRRENYPKPDPDEVLRYGLGIDNHQGSARGRQPQVWARGTQPPGIGQGQTTPRDRPGADNHQVLARGGQPPGMDQGQTTTSDPGMAGDHIIAALYCRCAAVPWGIAPFMCRLIMYPDIPGADFIA</sequence>
<accession>A0AAE1DP68</accession>
<feature type="compositionally biased region" description="Low complexity" evidence="1">
    <location>
        <begin position="68"/>
        <end position="80"/>
    </location>
</feature>
<keyword evidence="3" id="KW-1185">Reference proteome</keyword>
<evidence type="ECO:0000313" key="3">
    <source>
        <dbReference type="Proteomes" id="UP001283361"/>
    </source>
</evidence>
<dbReference type="Proteomes" id="UP001283361">
    <property type="component" value="Unassembled WGS sequence"/>
</dbReference>
<protein>
    <submittedName>
        <fullName evidence="2">Uncharacterized protein</fullName>
    </submittedName>
</protein>
<reference evidence="2" key="1">
    <citation type="journal article" date="2023" name="G3 (Bethesda)">
        <title>A reference genome for the long-term kleptoplast-retaining sea slug Elysia crispata morphotype clarki.</title>
        <authorList>
            <person name="Eastman K.E."/>
            <person name="Pendleton A.L."/>
            <person name="Shaikh M.A."/>
            <person name="Suttiyut T."/>
            <person name="Ogas R."/>
            <person name="Tomko P."/>
            <person name="Gavelis G."/>
            <person name="Widhalm J.R."/>
            <person name="Wisecaver J.H."/>
        </authorList>
    </citation>
    <scope>NUCLEOTIDE SEQUENCE</scope>
    <source>
        <strain evidence="2">ECLA1</strain>
    </source>
</reference>
<evidence type="ECO:0000313" key="2">
    <source>
        <dbReference type="EMBL" id="KAK3778006.1"/>
    </source>
</evidence>
<proteinExistence type="predicted"/>
<dbReference type="EMBL" id="JAWDGP010003041">
    <property type="protein sequence ID" value="KAK3778006.1"/>
    <property type="molecule type" value="Genomic_DNA"/>
</dbReference>
<dbReference type="AlphaFoldDB" id="A0AAE1DP68"/>
<evidence type="ECO:0000256" key="1">
    <source>
        <dbReference type="SAM" id="MobiDB-lite"/>
    </source>
</evidence>
<gene>
    <name evidence="2" type="ORF">RRG08_018174</name>
</gene>
<organism evidence="2 3">
    <name type="scientific">Elysia crispata</name>
    <name type="common">lettuce slug</name>
    <dbReference type="NCBI Taxonomy" id="231223"/>
    <lineage>
        <taxon>Eukaryota</taxon>
        <taxon>Metazoa</taxon>
        <taxon>Spiralia</taxon>
        <taxon>Lophotrochozoa</taxon>
        <taxon>Mollusca</taxon>
        <taxon>Gastropoda</taxon>
        <taxon>Heterobranchia</taxon>
        <taxon>Euthyneura</taxon>
        <taxon>Panpulmonata</taxon>
        <taxon>Sacoglossa</taxon>
        <taxon>Placobranchoidea</taxon>
        <taxon>Plakobranchidae</taxon>
        <taxon>Elysia</taxon>
    </lineage>
</organism>
<feature type="region of interest" description="Disordered" evidence="1">
    <location>
        <begin position="1"/>
        <end position="113"/>
    </location>
</feature>